<organism evidence="5 6">
    <name type="scientific">Luteibacter anthropi</name>
    <dbReference type="NCBI Taxonomy" id="564369"/>
    <lineage>
        <taxon>Bacteria</taxon>
        <taxon>Pseudomonadati</taxon>
        <taxon>Pseudomonadota</taxon>
        <taxon>Gammaproteobacteria</taxon>
        <taxon>Lysobacterales</taxon>
        <taxon>Rhodanobacteraceae</taxon>
        <taxon>Luteibacter</taxon>
    </lineage>
</organism>
<dbReference type="Pfam" id="PF25917">
    <property type="entry name" value="BSH_RND"/>
    <property type="match status" value="1"/>
</dbReference>
<dbReference type="PANTHER" id="PTHR30386">
    <property type="entry name" value="MEMBRANE FUSION SUBUNIT OF EMRAB-TOLC MULTIDRUG EFFLUX PUMP"/>
    <property type="match status" value="1"/>
</dbReference>
<evidence type="ECO:0000256" key="1">
    <source>
        <dbReference type="ARBA" id="ARBA00009477"/>
    </source>
</evidence>
<dbReference type="GO" id="GO:0055085">
    <property type="term" value="P:transmembrane transport"/>
    <property type="evidence" value="ECO:0007669"/>
    <property type="project" value="InterPro"/>
</dbReference>
<dbReference type="Gene3D" id="2.40.30.170">
    <property type="match status" value="1"/>
</dbReference>
<keyword evidence="3" id="KW-1133">Transmembrane helix</keyword>
<dbReference type="PANTHER" id="PTHR30386:SF24">
    <property type="entry name" value="MULTIDRUG RESISTANCE EFFLUX PUMP"/>
    <property type="match status" value="1"/>
</dbReference>
<keyword evidence="3" id="KW-0472">Membrane</keyword>
<keyword evidence="2" id="KW-0175">Coiled coil</keyword>
<dbReference type="Gene3D" id="1.10.287.470">
    <property type="entry name" value="Helix hairpin bin"/>
    <property type="match status" value="1"/>
</dbReference>
<dbReference type="RefSeq" id="WP_166949294.1">
    <property type="nucleotide sequence ID" value="NZ_JAARLZ010000007.1"/>
</dbReference>
<dbReference type="Gene3D" id="2.40.50.100">
    <property type="match status" value="1"/>
</dbReference>
<evidence type="ECO:0000256" key="2">
    <source>
        <dbReference type="SAM" id="Coils"/>
    </source>
</evidence>
<feature type="domain" description="Multidrug resistance protein MdtA-like barrel-sandwich hybrid" evidence="4">
    <location>
        <begin position="58"/>
        <end position="268"/>
    </location>
</feature>
<dbReference type="PRINTS" id="PR01490">
    <property type="entry name" value="RTXTOXIND"/>
</dbReference>
<keyword evidence="3" id="KW-0812">Transmembrane</keyword>
<dbReference type="InterPro" id="IPR058625">
    <property type="entry name" value="MdtA-like_BSH"/>
</dbReference>
<reference evidence="5 6" key="1">
    <citation type="submission" date="2020-03" db="EMBL/GenBank/DDBJ databases">
        <authorList>
            <person name="Lai Q."/>
        </authorList>
    </citation>
    <scope>NUCLEOTIDE SEQUENCE [LARGE SCALE GENOMIC DNA]</scope>
    <source>
        <strain evidence="5 6">CCUG 25036</strain>
    </source>
</reference>
<evidence type="ECO:0000313" key="6">
    <source>
        <dbReference type="Proteomes" id="UP000490980"/>
    </source>
</evidence>
<keyword evidence="6" id="KW-1185">Reference proteome</keyword>
<dbReference type="AlphaFoldDB" id="A0A7X5UBG8"/>
<feature type="transmembrane region" description="Helical" evidence="3">
    <location>
        <begin position="20"/>
        <end position="40"/>
    </location>
</feature>
<accession>A0A7X5UBG8</accession>
<evidence type="ECO:0000313" key="5">
    <source>
        <dbReference type="EMBL" id="NII07424.1"/>
    </source>
</evidence>
<evidence type="ECO:0000259" key="4">
    <source>
        <dbReference type="Pfam" id="PF25917"/>
    </source>
</evidence>
<dbReference type="EMBL" id="JAARLZ010000007">
    <property type="protein sequence ID" value="NII07424.1"/>
    <property type="molecule type" value="Genomic_DNA"/>
</dbReference>
<protein>
    <submittedName>
        <fullName evidence="5">HlyD family secretion protein</fullName>
    </submittedName>
</protein>
<evidence type="ECO:0000256" key="3">
    <source>
        <dbReference type="SAM" id="Phobius"/>
    </source>
</evidence>
<gene>
    <name evidence="5" type="ORF">HBF25_13640</name>
</gene>
<comment type="similarity">
    <text evidence="1">Belongs to the membrane fusion protein (MFP) (TC 8.A.1) family.</text>
</comment>
<dbReference type="InterPro" id="IPR050739">
    <property type="entry name" value="MFP"/>
</dbReference>
<comment type="caution">
    <text evidence="5">The sequence shown here is derived from an EMBL/GenBank/DDBJ whole genome shotgun (WGS) entry which is preliminary data.</text>
</comment>
<dbReference type="Proteomes" id="UP000490980">
    <property type="component" value="Unassembled WGS sequence"/>
</dbReference>
<feature type="coiled-coil region" evidence="2">
    <location>
        <begin position="91"/>
        <end position="153"/>
    </location>
</feature>
<sequence>MTDATVNEAAIDRRARHRAIAIYAGGFLAVAILAWGVHWWRTGRFIIATDDAYARADIVTVAPRVPGYLVEVDVHDNQPVKAGDVLARLDDRDYKARVEQAEAALASAEAEARGQEARIANLDARHRQQQSLVDEAVANLTAASAERERAAAEDRRQATLVAQQVSSERQREVALADTRRAGAGEASARAALEARRQALPVLDTERASAEAEHAKALAALAGAKARLTLATLDLEHSVIRAPLDGTVGQRSLRTGQYVDVGTPLLAVVPNERYVIANFKETQVERMKPGQPAHVDVDAYGGLSVPGHVDSFAPASGAQFALLPPDNATGNFTKIVQRMPVRIRLDASRETLAGIRPGMSVIATVDTHDE</sequence>
<proteinExistence type="inferred from homology"/>
<dbReference type="SUPFAM" id="SSF111369">
    <property type="entry name" value="HlyD-like secretion proteins"/>
    <property type="match status" value="2"/>
</dbReference>
<name>A0A7X5UBG8_9GAMM</name>